<dbReference type="EMBL" id="VSSQ01051639">
    <property type="protein sequence ID" value="MPN05734.1"/>
    <property type="molecule type" value="Genomic_DNA"/>
</dbReference>
<proteinExistence type="predicted"/>
<feature type="transmembrane region" description="Helical" evidence="2">
    <location>
        <begin position="12"/>
        <end position="34"/>
    </location>
</feature>
<evidence type="ECO:0000256" key="1">
    <source>
        <dbReference type="SAM" id="MobiDB-lite"/>
    </source>
</evidence>
<accession>A0A645EZA9</accession>
<protein>
    <submittedName>
        <fullName evidence="3">Uncharacterized protein</fullName>
    </submittedName>
</protein>
<feature type="compositionally biased region" description="Low complexity" evidence="1">
    <location>
        <begin position="112"/>
        <end position="124"/>
    </location>
</feature>
<comment type="caution">
    <text evidence="3">The sequence shown here is derived from an EMBL/GenBank/DDBJ whole genome shotgun (WGS) entry which is preliminary data.</text>
</comment>
<keyword evidence="2" id="KW-0812">Transmembrane</keyword>
<keyword evidence="2" id="KW-0472">Membrane</keyword>
<feature type="region of interest" description="Disordered" evidence="1">
    <location>
        <begin position="65"/>
        <end position="236"/>
    </location>
</feature>
<gene>
    <name evidence="3" type="ORF">SDC9_152987</name>
</gene>
<feature type="compositionally biased region" description="Low complexity" evidence="1">
    <location>
        <begin position="67"/>
        <end position="80"/>
    </location>
</feature>
<organism evidence="3">
    <name type="scientific">bioreactor metagenome</name>
    <dbReference type="NCBI Taxonomy" id="1076179"/>
    <lineage>
        <taxon>unclassified sequences</taxon>
        <taxon>metagenomes</taxon>
        <taxon>ecological metagenomes</taxon>
    </lineage>
</organism>
<evidence type="ECO:0000313" key="3">
    <source>
        <dbReference type="EMBL" id="MPN05734.1"/>
    </source>
</evidence>
<feature type="compositionally biased region" description="Low complexity" evidence="1">
    <location>
        <begin position="143"/>
        <end position="187"/>
    </location>
</feature>
<sequence>MKEYLIKHWRGISATVVAFGVVCSSIYYVNYVYLPSRQQAQAAALPVTEPDTSKDYNFTVNTYNTQAGDSSASSSGTSSANPANDRIKVTTDKDGTVTIDRTWDAEPGELDTTTAAPNAPTANIGSGGGKITGTDGAYHGEQPTTTPSTGDKTTTPSTGSSGSTTTTKPSDSTTTPTTPSKPSSSTPQDGDTRTENGKQQEYVDGFGWVDVGDGGHTDYIGNPGDQLSGIQVGEMG</sequence>
<feature type="compositionally biased region" description="Basic and acidic residues" evidence="1">
    <location>
        <begin position="85"/>
        <end position="95"/>
    </location>
</feature>
<keyword evidence="2" id="KW-1133">Transmembrane helix</keyword>
<name>A0A645EZA9_9ZZZZ</name>
<reference evidence="3" key="1">
    <citation type="submission" date="2019-08" db="EMBL/GenBank/DDBJ databases">
        <authorList>
            <person name="Kucharzyk K."/>
            <person name="Murdoch R.W."/>
            <person name="Higgins S."/>
            <person name="Loffler F."/>
        </authorList>
    </citation>
    <scope>NUCLEOTIDE SEQUENCE</scope>
</reference>
<evidence type="ECO:0000256" key="2">
    <source>
        <dbReference type="SAM" id="Phobius"/>
    </source>
</evidence>
<dbReference type="AlphaFoldDB" id="A0A645EZA9"/>